<protein>
    <submittedName>
        <fullName evidence="1">Uncharacterized protein</fullName>
    </submittedName>
</protein>
<keyword evidence="2" id="KW-1185">Reference proteome</keyword>
<evidence type="ECO:0000313" key="2">
    <source>
        <dbReference type="Proteomes" id="UP001239111"/>
    </source>
</evidence>
<proteinExistence type="predicted"/>
<dbReference type="EMBL" id="CM056743">
    <property type="protein sequence ID" value="KAJ8674224.1"/>
    <property type="molecule type" value="Genomic_DNA"/>
</dbReference>
<comment type="caution">
    <text evidence="1">The sequence shown here is derived from an EMBL/GenBank/DDBJ whole genome shotgun (WGS) entry which is preliminary data.</text>
</comment>
<reference evidence="1" key="1">
    <citation type="submission" date="2023-04" db="EMBL/GenBank/DDBJ databases">
        <title>A chromosome-level genome assembly of the parasitoid wasp Eretmocerus hayati.</title>
        <authorList>
            <person name="Zhong Y."/>
            <person name="Liu S."/>
            <person name="Liu Y."/>
        </authorList>
    </citation>
    <scope>NUCLEOTIDE SEQUENCE</scope>
    <source>
        <strain evidence="1">ZJU_SS_LIU_2023</strain>
    </source>
</reference>
<sequence>MYLRPGVYHQVITLTPNWAEASNFGDSEWQVMSGKEAQCGCGKMDVVSILPNPNACVRLSSTPVRKHWCVDCGFRSNTKKELIRHAKDVLKKNIEEPRLRTPAYCPDCKIFVVRLSNHRSQSASHKANVAARLAQNVVAVPDPIPVLVCRVCNIICSDEKALESMKQPAMVNCLDPRLTGPRHPWSEDRGACNWRNRQKYRNKKVWRIR</sequence>
<dbReference type="Proteomes" id="UP001239111">
    <property type="component" value="Chromosome 3"/>
</dbReference>
<accession>A0ACC2NV94</accession>
<name>A0ACC2NV94_9HYME</name>
<gene>
    <name evidence="1" type="ORF">QAD02_005486</name>
</gene>
<organism evidence="1 2">
    <name type="scientific">Eretmocerus hayati</name>
    <dbReference type="NCBI Taxonomy" id="131215"/>
    <lineage>
        <taxon>Eukaryota</taxon>
        <taxon>Metazoa</taxon>
        <taxon>Ecdysozoa</taxon>
        <taxon>Arthropoda</taxon>
        <taxon>Hexapoda</taxon>
        <taxon>Insecta</taxon>
        <taxon>Pterygota</taxon>
        <taxon>Neoptera</taxon>
        <taxon>Endopterygota</taxon>
        <taxon>Hymenoptera</taxon>
        <taxon>Apocrita</taxon>
        <taxon>Proctotrupomorpha</taxon>
        <taxon>Chalcidoidea</taxon>
        <taxon>Aphelinidae</taxon>
        <taxon>Aphelininae</taxon>
        <taxon>Eretmocerus</taxon>
    </lineage>
</organism>
<evidence type="ECO:0000313" key="1">
    <source>
        <dbReference type="EMBL" id="KAJ8674224.1"/>
    </source>
</evidence>